<comment type="caution">
    <text evidence="2">The sequence shown here is derived from an EMBL/GenBank/DDBJ whole genome shotgun (WGS) entry which is preliminary data.</text>
</comment>
<dbReference type="Proteomes" id="UP000662200">
    <property type="component" value="Unassembled WGS sequence"/>
</dbReference>
<keyword evidence="3" id="KW-1185">Reference proteome</keyword>
<evidence type="ECO:0000313" key="3">
    <source>
        <dbReference type="Proteomes" id="UP000662200"/>
    </source>
</evidence>
<feature type="compositionally biased region" description="Basic and acidic residues" evidence="1">
    <location>
        <begin position="233"/>
        <end position="242"/>
    </location>
</feature>
<reference evidence="2" key="2">
    <citation type="submission" date="2020-09" db="EMBL/GenBank/DDBJ databases">
        <authorList>
            <person name="Sun Q."/>
            <person name="Ohkuma M."/>
        </authorList>
    </citation>
    <scope>NUCLEOTIDE SEQUENCE</scope>
    <source>
        <strain evidence="2">JCM 3091</strain>
    </source>
</reference>
<evidence type="ECO:0000313" key="2">
    <source>
        <dbReference type="EMBL" id="GGK22666.1"/>
    </source>
</evidence>
<dbReference type="SUPFAM" id="SSF55154">
    <property type="entry name" value="CYTH-like phosphatases"/>
    <property type="match status" value="1"/>
</dbReference>
<dbReference type="AlphaFoldDB" id="A0A8J3BNW7"/>
<reference evidence="2" key="1">
    <citation type="journal article" date="2014" name="Int. J. Syst. Evol. Microbiol.">
        <title>Complete genome sequence of Corynebacterium casei LMG S-19264T (=DSM 44701T), isolated from a smear-ripened cheese.</title>
        <authorList>
            <consortium name="US DOE Joint Genome Institute (JGI-PGF)"/>
            <person name="Walter F."/>
            <person name="Albersmeier A."/>
            <person name="Kalinowski J."/>
            <person name="Ruckert C."/>
        </authorList>
    </citation>
    <scope>NUCLEOTIDE SEQUENCE</scope>
    <source>
        <strain evidence="2">JCM 3091</strain>
    </source>
</reference>
<sequence length="242" mass="26563">MEATLPPYPELDRDDVHIGIEHECKWELTAAEADDPAGLVEATLFPDLLTPYGRPRDYLQSALYLDDGNGSLAAAGHSLSVVVNGGGPSTACVVAFKQTVCYRGWRDGLEIRQRLAHRPGVPLRHDRSLPVAYARRLGLLTGVPRPAGVAVQRRYKRFGRTVDGTEVFCSLDAVEFGGPEVARERRSRYTCLEIEVNSPLPAALAALDGLARAIDERLGRPRDRTSKSQRGWAAERARRAHG</sequence>
<evidence type="ECO:0008006" key="4">
    <source>
        <dbReference type="Google" id="ProtNLM"/>
    </source>
</evidence>
<evidence type="ECO:0000256" key="1">
    <source>
        <dbReference type="SAM" id="MobiDB-lite"/>
    </source>
</evidence>
<dbReference type="RefSeq" id="WP_189113352.1">
    <property type="nucleotide sequence ID" value="NZ_BMQC01000003.1"/>
</dbReference>
<dbReference type="EMBL" id="BMQC01000003">
    <property type="protein sequence ID" value="GGK22666.1"/>
    <property type="molecule type" value="Genomic_DNA"/>
</dbReference>
<protein>
    <recommendedName>
        <fullName evidence="4">CYTH domain-containing protein</fullName>
    </recommendedName>
</protein>
<dbReference type="InterPro" id="IPR033469">
    <property type="entry name" value="CYTH-like_dom_sf"/>
</dbReference>
<feature type="region of interest" description="Disordered" evidence="1">
    <location>
        <begin position="218"/>
        <end position="242"/>
    </location>
</feature>
<name>A0A8J3BNW7_9ACTN</name>
<gene>
    <name evidence="2" type="ORF">GCM10010124_13990</name>
</gene>
<organism evidence="2 3">
    <name type="scientific">Pilimelia terevasa</name>
    <dbReference type="NCBI Taxonomy" id="53372"/>
    <lineage>
        <taxon>Bacteria</taxon>
        <taxon>Bacillati</taxon>
        <taxon>Actinomycetota</taxon>
        <taxon>Actinomycetes</taxon>
        <taxon>Micromonosporales</taxon>
        <taxon>Micromonosporaceae</taxon>
        <taxon>Pilimelia</taxon>
    </lineage>
</organism>
<proteinExistence type="predicted"/>
<accession>A0A8J3BNW7</accession>